<organism evidence="2 3">
    <name type="scientific">Collybiopsis luxurians FD-317 M1</name>
    <dbReference type="NCBI Taxonomy" id="944289"/>
    <lineage>
        <taxon>Eukaryota</taxon>
        <taxon>Fungi</taxon>
        <taxon>Dikarya</taxon>
        <taxon>Basidiomycota</taxon>
        <taxon>Agaricomycotina</taxon>
        <taxon>Agaricomycetes</taxon>
        <taxon>Agaricomycetidae</taxon>
        <taxon>Agaricales</taxon>
        <taxon>Marasmiineae</taxon>
        <taxon>Omphalotaceae</taxon>
        <taxon>Collybiopsis</taxon>
        <taxon>Collybiopsis luxurians</taxon>
    </lineage>
</organism>
<keyword evidence="1" id="KW-0472">Membrane</keyword>
<keyword evidence="3" id="KW-1185">Reference proteome</keyword>
<reference evidence="2 3" key="1">
    <citation type="submission" date="2014-04" db="EMBL/GenBank/DDBJ databases">
        <title>Evolutionary Origins and Diversification of the Mycorrhizal Mutualists.</title>
        <authorList>
            <consortium name="DOE Joint Genome Institute"/>
            <consortium name="Mycorrhizal Genomics Consortium"/>
            <person name="Kohler A."/>
            <person name="Kuo A."/>
            <person name="Nagy L.G."/>
            <person name="Floudas D."/>
            <person name="Copeland A."/>
            <person name="Barry K.W."/>
            <person name="Cichocki N."/>
            <person name="Veneault-Fourrey C."/>
            <person name="LaButti K."/>
            <person name="Lindquist E.A."/>
            <person name="Lipzen A."/>
            <person name="Lundell T."/>
            <person name="Morin E."/>
            <person name="Murat C."/>
            <person name="Riley R."/>
            <person name="Ohm R."/>
            <person name="Sun H."/>
            <person name="Tunlid A."/>
            <person name="Henrissat B."/>
            <person name="Grigoriev I.V."/>
            <person name="Hibbett D.S."/>
            <person name="Martin F."/>
        </authorList>
    </citation>
    <scope>NUCLEOTIDE SEQUENCE [LARGE SCALE GENOMIC DNA]</scope>
    <source>
        <strain evidence="2 3">FD-317 M1</strain>
    </source>
</reference>
<evidence type="ECO:0000313" key="2">
    <source>
        <dbReference type="EMBL" id="KIK59097.1"/>
    </source>
</evidence>
<dbReference type="EMBL" id="KN834781">
    <property type="protein sequence ID" value="KIK59097.1"/>
    <property type="molecule type" value="Genomic_DNA"/>
</dbReference>
<gene>
    <name evidence="2" type="ORF">GYMLUDRAFT_681972</name>
</gene>
<dbReference type="HOGENOM" id="CLU_1366385_0_0_1"/>
<evidence type="ECO:0000313" key="3">
    <source>
        <dbReference type="Proteomes" id="UP000053593"/>
    </source>
</evidence>
<feature type="transmembrane region" description="Helical" evidence="1">
    <location>
        <begin position="144"/>
        <end position="164"/>
    </location>
</feature>
<dbReference type="Proteomes" id="UP000053593">
    <property type="component" value="Unassembled WGS sequence"/>
</dbReference>
<sequence>MNTYRSTVYRCFAVNLFSSLLYIVFIRSGIIRTVVLESLGRSRLGYRGSKKHSTESEPSEHDLLDNGAHVFYHFGHCISLLQVAFEVRKRACAPDQVVRVSQRINVHCVVVVHAALGGRCKETCWGRLGVMFSRFNFVKQHLNIALFSVIVIIIRRGGGILYNFSWGLRLFRYGWFSIDQSEICDLSSTSSSVNPLYHFA</sequence>
<proteinExistence type="predicted"/>
<keyword evidence="1" id="KW-0812">Transmembrane</keyword>
<accession>A0A0D0CKU8</accession>
<keyword evidence="1" id="KW-1133">Transmembrane helix</keyword>
<feature type="transmembrane region" description="Helical" evidence="1">
    <location>
        <begin position="12"/>
        <end position="35"/>
    </location>
</feature>
<evidence type="ECO:0000256" key="1">
    <source>
        <dbReference type="SAM" id="Phobius"/>
    </source>
</evidence>
<name>A0A0D0CKU8_9AGAR</name>
<protein>
    <submittedName>
        <fullName evidence="2">Uncharacterized protein</fullName>
    </submittedName>
</protein>
<dbReference type="AlphaFoldDB" id="A0A0D0CKU8"/>